<protein>
    <submittedName>
        <fullName evidence="2">Demethylmenaquinone methyltransferase</fullName>
    </submittedName>
</protein>
<dbReference type="GO" id="GO:0032259">
    <property type="term" value="P:methylation"/>
    <property type="evidence" value="ECO:0007669"/>
    <property type="project" value="UniProtKB-KW"/>
</dbReference>
<dbReference type="SUPFAM" id="SSF89562">
    <property type="entry name" value="RraA-like"/>
    <property type="match status" value="1"/>
</dbReference>
<name>A0A484Q880_9ZZZZ</name>
<dbReference type="EMBL" id="CAADHZ010000025">
    <property type="protein sequence ID" value="VFR33605.1"/>
    <property type="molecule type" value="Genomic_DNA"/>
</dbReference>
<dbReference type="EMBL" id="CAADIB010000002">
    <property type="protein sequence ID" value="VFR18798.1"/>
    <property type="molecule type" value="Genomic_DNA"/>
</dbReference>
<organism evidence="2">
    <name type="scientific">plant metagenome</name>
    <dbReference type="NCBI Taxonomy" id="1297885"/>
    <lineage>
        <taxon>unclassified sequences</taxon>
        <taxon>metagenomes</taxon>
        <taxon>organismal metagenomes</taxon>
    </lineage>
</organism>
<evidence type="ECO:0000313" key="1">
    <source>
        <dbReference type="EMBL" id="VFR18798.1"/>
    </source>
</evidence>
<dbReference type="PANTHER" id="PTHR33254">
    <property type="entry name" value="4-HYDROXY-4-METHYL-2-OXOGLUTARATE ALDOLASE 3-RELATED"/>
    <property type="match status" value="1"/>
</dbReference>
<sequence>MERRFMSNLLSDPAWATLATAEISDALDFLRLPGCALGVHRVAGPAAIVGPAYTVRFAPVDPDRKGTVGDYIDEVPEGAVIVLDNAGLPDCTVWGGILSRLARHKRIAGTVIHGVCRDIAEAEACGYPLYSRGHTMRTGKDRVQVEAVQVPVSLGHVRVCPGDLITADADGVVVVPQARAGDVLRKALATQAAEARILADVLAGSTIADARRRHGYHTLQRGDDA</sequence>
<proteinExistence type="predicted"/>
<dbReference type="CDD" id="cd16841">
    <property type="entry name" value="RraA_family"/>
    <property type="match status" value="1"/>
</dbReference>
<keyword evidence="2" id="KW-0489">Methyltransferase</keyword>
<dbReference type="PANTHER" id="PTHR33254:SF4">
    <property type="entry name" value="4-HYDROXY-4-METHYL-2-OXOGLUTARATE ALDOLASE 3-RELATED"/>
    <property type="match status" value="1"/>
</dbReference>
<reference evidence="2" key="1">
    <citation type="submission" date="2019-03" db="EMBL/GenBank/DDBJ databases">
        <authorList>
            <person name="Danneels B."/>
        </authorList>
    </citation>
    <scope>NUCLEOTIDE SEQUENCE</scope>
</reference>
<keyword evidence="2" id="KW-0808">Transferase</keyword>
<evidence type="ECO:0000313" key="2">
    <source>
        <dbReference type="EMBL" id="VFR33605.1"/>
    </source>
</evidence>
<dbReference type="InterPro" id="IPR005493">
    <property type="entry name" value="RraA/RraA-like"/>
</dbReference>
<dbReference type="AlphaFoldDB" id="A0A484Q880"/>
<accession>A0A484Q880</accession>
<dbReference type="GO" id="GO:0008168">
    <property type="term" value="F:methyltransferase activity"/>
    <property type="evidence" value="ECO:0007669"/>
    <property type="project" value="UniProtKB-KW"/>
</dbReference>
<gene>
    <name evidence="2" type="ORF">ANDO1_2785</name>
    <name evidence="1" type="ORF">ANDO2_2691</name>
</gene>
<dbReference type="Pfam" id="PF03737">
    <property type="entry name" value="RraA-like"/>
    <property type="match status" value="1"/>
</dbReference>
<dbReference type="Gene3D" id="3.50.30.40">
    <property type="entry name" value="Ribonuclease E inhibitor RraA/RraA-like"/>
    <property type="match status" value="1"/>
</dbReference>
<dbReference type="InterPro" id="IPR036704">
    <property type="entry name" value="RraA/RraA-like_sf"/>
</dbReference>